<dbReference type="InterPro" id="IPR036505">
    <property type="entry name" value="Amidase/PGRP_sf"/>
</dbReference>
<evidence type="ECO:0000256" key="1">
    <source>
        <dbReference type="SAM" id="MobiDB-lite"/>
    </source>
</evidence>
<reference evidence="3 4" key="1">
    <citation type="submission" date="2017-02" db="EMBL/GenBank/DDBJ databases">
        <title>The new phylogeny of genus Mycobacterium.</title>
        <authorList>
            <person name="Tortoli E."/>
            <person name="Trovato A."/>
            <person name="Cirillo D.M."/>
        </authorList>
    </citation>
    <scope>NUCLEOTIDE SEQUENCE [LARGE SCALE GENOMIC DNA]</scope>
    <source>
        <strain evidence="3 4">CCUG 56329</strain>
    </source>
</reference>
<evidence type="ECO:0000313" key="4">
    <source>
        <dbReference type="Proteomes" id="UP000192847"/>
    </source>
</evidence>
<organism evidence="3 4">
    <name type="scientific">Mycobacterium timonense</name>
    <dbReference type="NCBI Taxonomy" id="701043"/>
    <lineage>
        <taxon>Bacteria</taxon>
        <taxon>Bacillati</taxon>
        <taxon>Actinomycetota</taxon>
        <taxon>Actinomycetes</taxon>
        <taxon>Mycobacteriales</taxon>
        <taxon>Mycobacteriaceae</taxon>
        <taxon>Mycobacterium</taxon>
        <taxon>Mycobacterium avium complex (MAC)</taxon>
    </lineage>
</organism>
<evidence type="ECO:0000259" key="2">
    <source>
        <dbReference type="SMART" id="SM00644"/>
    </source>
</evidence>
<keyword evidence="4" id="KW-1185">Reference proteome</keyword>
<dbReference type="Proteomes" id="UP000192847">
    <property type="component" value="Unassembled WGS sequence"/>
</dbReference>
<feature type="region of interest" description="Disordered" evidence="1">
    <location>
        <begin position="455"/>
        <end position="506"/>
    </location>
</feature>
<dbReference type="SUPFAM" id="SSF55846">
    <property type="entry name" value="N-acetylmuramoyl-L-alanine amidase-like"/>
    <property type="match status" value="1"/>
</dbReference>
<dbReference type="InterPro" id="IPR002502">
    <property type="entry name" value="Amidase_domain"/>
</dbReference>
<dbReference type="Pfam" id="PF01510">
    <property type="entry name" value="Amidase_2"/>
    <property type="match status" value="1"/>
</dbReference>
<feature type="compositionally biased region" description="Basic residues" evidence="1">
    <location>
        <begin position="485"/>
        <end position="506"/>
    </location>
</feature>
<evidence type="ECO:0000313" key="3">
    <source>
        <dbReference type="EMBL" id="ORB81788.1"/>
    </source>
</evidence>
<dbReference type="Gene3D" id="3.40.80.10">
    <property type="entry name" value="Peptidoglycan recognition protein-like"/>
    <property type="match status" value="1"/>
</dbReference>
<dbReference type="RefSeq" id="WP_083186858.1">
    <property type="nucleotide sequence ID" value="NZ_MVIL01000003.1"/>
</dbReference>
<sequence>MPSVDDYALAIIAEGERARTDGPDELRHPVITPRGIQIALATVYVESDFVMYANPNNPESEQYPHDADSYDEDSVGLFQQRIEWWGTTAEEMDPAMSAAMFFHHLVALDDDYNDPNISPGTFAQDVQGSAYPDRYDKRFGDAVSLYNRLTNGGNTTVTTAIDPRLTALQAARPDFNEYPNWSTNNESRRGTTVDLLLAHTEDGSDTDNADGLAWFLRSTENTDDPRSYHYTISTGWPKDDGVTVVDVVDTDYAAWAVGASNLRSINYCIAGSESYWQRADWIAHAGRAIDVMAYLMVQDAIKYNVPPKVIAPPYNSDPPGIADHRYCSVYLKDGNNHTDVDGPTGPYGPPYAKFPWDVLSAAVAKYWAIANAAAPPPDPGSPAPPATFPAPAGDVALRLLLEQFLGPFDETTGQFTGWPQLSGDPNALAVLQAKVNAGTPLSLVDGVAAERWGIKPASSGATPPPAPAPAAAAEDKPAQAPVKKPPAKKVPVKKAPAKRPARKPAR</sequence>
<name>A0ABX3TSG3_9MYCO</name>
<proteinExistence type="predicted"/>
<comment type="caution">
    <text evidence="3">The sequence shown here is derived from an EMBL/GenBank/DDBJ whole genome shotgun (WGS) entry which is preliminary data.</text>
</comment>
<accession>A0ABX3TSG3</accession>
<feature type="domain" description="N-acetylmuramoyl-L-alanine amidase" evidence="2">
    <location>
        <begin position="183"/>
        <end position="341"/>
    </location>
</feature>
<protein>
    <recommendedName>
        <fullName evidence="2">N-acetylmuramoyl-L-alanine amidase domain-containing protein</fullName>
    </recommendedName>
</protein>
<dbReference type="EMBL" id="MVIL01000003">
    <property type="protein sequence ID" value="ORB81788.1"/>
    <property type="molecule type" value="Genomic_DNA"/>
</dbReference>
<dbReference type="SMART" id="SM00644">
    <property type="entry name" value="Ami_2"/>
    <property type="match status" value="1"/>
</dbReference>
<gene>
    <name evidence="3" type="ORF">BST46_01975</name>
</gene>